<evidence type="ECO:0000313" key="2">
    <source>
        <dbReference type="Proteomes" id="UP000249377"/>
    </source>
</evidence>
<sequence>MDIRHCDRKIAAKEKTVAEVNMDERYFSMWVYEAGAETGMRLSPLSIQLERKNAELLKELLEEYLSK</sequence>
<name>A0A328UC47_9FIRM</name>
<keyword evidence="2" id="KW-1185">Reference proteome</keyword>
<organism evidence="1 2">
    <name type="scientific">Hydrogeniiclostridium mannosilyticum</name>
    <dbReference type="NCBI Taxonomy" id="2764322"/>
    <lineage>
        <taxon>Bacteria</taxon>
        <taxon>Bacillati</taxon>
        <taxon>Bacillota</taxon>
        <taxon>Clostridia</taxon>
        <taxon>Eubacteriales</taxon>
        <taxon>Acutalibacteraceae</taxon>
        <taxon>Hydrogeniiclostridium</taxon>
    </lineage>
</organism>
<dbReference type="Proteomes" id="UP000249377">
    <property type="component" value="Unassembled WGS sequence"/>
</dbReference>
<accession>A0A328UC47</accession>
<dbReference type="AlphaFoldDB" id="A0A328UC47"/>
<evidence type="ECO:0000313" key="1">
    <source>
        <dbReference type="EMBL" id="RAQ29138.1"/>
    </source>
</evidence>
<protein>
    <submittedName>
        <fullName evidence="1">Uncharacterized protein</fullName>
    </submittedName>
</protein>
<proteinExistence type="predicted"/>
<gene>
    <name evidence="1" type="ORF">DPQ25_06505</name>
</gene>
<comment type="caution">
    <text evidence="1">The sequence shown here is derived from an EMBL/GenBank/DDBJ whole genome shotgun (WGS) entry which is preliminary data.</text>
</comment>
<reference evidence="1 2" key="1">
    <citation type="submission" date="2018-06" db="EMBL/GenBank/DDBJ databases">
        <title>Noncontiguous genome sequence of Ruminococcaceae bacterium ASD2818.</title>
        <authorList>
            <person name="Chaplin A.V."/>
            <person name="Sokolova S.R."/>
            <person name="Kochetkova T.O."/>
            <person name="Goltsov A.Y."/>
            <person name="Trofimov D.Y."/>
            <person name="Efimov B.A."/>
        </authorList>
    </citation>
    <scope>NUCLEOTIDE SEQUENCE [LARGE SCALE GENOMIC DNA]</scope>
    <source>
        <strain evidence="1 2">ASD2818</strain>
    </source>
</reference>
<dbReference type="EMBL" id="QLYR01000003">
    <property type="protein sequence ID" value="RAQ29138.1"/>
    <property type="molecule type" value="Genomic_DNA"/>
</dbReference>